<dbReference type="Proteomes" id="UP000700596">
    <property type="component" value="Unassembled WGS sequence"/>
</dbReference>
<keyword evidence="2" id="KW-1185">Reference proteome</keyword>
<comment type="caution">
    <text evidence="1">The sequence shown here is derived from an EMBL/GenBank/DDBJ whole genome shotgun (WGS) entry which is preliminary data.</text>
</comment>
<evidence type="ECO:0000313" key="1">
    <source>
        <dbReference type="EMBL" id="KAH7138151.1"/>
    </source>
</evidence>
<dbReference type="OrthoDB" id="410701at2759"/>
<reference evidence="1" key="1">
    <citation type="journal article" date="2021" name="Nat. Commun.">
        <title>Genetic determinants of endophytism in the Arabidopsis root mycobiome.</title>
        <authorList>
            <person name="Mesny F."/>
            <person name="Miyauchi S."/>
            <person name="Thiergart T."/>
            <person name="Pickel B."/>
            <person name="Atanasova L."/>
            <person name="Karlsson M."/>
            <person name="Huettel B."/>
            <person name="Barry K.W."/>
            <person name="Haridas S."/>
            <person name="Chen C."/>
            <person name="Bauer D."/>
            <person name="Andreopoulos W."/>
            <person name="Pangilinan J."/>
            <person name="LaButti K."/>
            <person name="Riley R."/>
            <person name="Lipzen A."/>
            <person name="Clum A."/>
            <person name="Drula E."/>
            <person name="Henrissat B."/>
            <person name="Kohler A."/>
            <person name="Grigoriev I.V."/>
            <person name="Martin F.M."/>
            <person name="Hacquard S."/>
        </authorList>
    </citation>
    <scope>NUCLEOTIDE SEQUENCE</scope>
    <source>
        <strain evidence="1">MPI-CAGE-CH-0243</strain>
    </source>
</reference>
<organism evidence="1 2">
    <name type="scientific">Dendryphion nanum</name>
    <dbReference type="NCBI Taxonomy" id="256645"/>
    <lineage>
        <taxon>Eukaryota</taxon>
        <taxon>Fungi</taxon>
        <taxon>Dikarya</taxon>
        <taxon>Ascomycota</taxon>
        <taxon>Pezizomycotina</taxon>
        <taxon>Dothideomycetes</taxon>
        <taxon>Pleosporomycetidae</taxon>
        <taxon>Pleosporales</taxon>
        <taxon>Torulaceae</taxon>
        <taxon>Dendryphion</taxon>
    </lineage>
</organism>
<sequence length="972" mass="109790">MPLSPCLVLSGSQCRFLARTSPFSTPANLGRCGSFRFVAAGCFRSKLSTCTVTIPILSARCSPPPTFSGHGALVRLEYTPASLFQRRQYWKDIWAHEQSQNVETDEENEVFEGMEKIEESTSAYSSTSNFPRHLQLSRSKLKARRQGGPQLVIDAIQGPAAACYTQNVFSKNNLSHVNLRQISPRNPAQCKISVQSSRENLPLSLYTVLARYVQAVCMPSLGESEFRFTEAELHVLQSKGYTGEHVKRWATSLLEPSPFISAQLFQDAEPTPPMFLVLIFLRRRTISTYALSIIMQHLDDRLRHGGIDWNVLKILIIRLTRQARKVWPESMPWISSLFTTEARRLFHNSVATKSAYSKLGADVDRFCNAFIKLLSLPASLNPMLSSRFQEKAQFGILKFMADSSPPIAVTRTGFRALSRVQLAHTKTSQEQEWARLKGTSWPPWKQSQTAMDEGKGYQYGVSRASTILHRMFEAGYPQGKFETMVELYAGWDVDLSPTIQTRTLLPQISTYKRDSERLQSLIWAARVRATRTRREAWACFVAYEVSKAPASQDVYQAMFEKLYFSVYAESSLRMKAHQVTSKANIDTSILPGDMREVIPEPSSPLGLVYISEPVPTMDQLYHRMTGRGLQPTGRVLAFMINTTSNFSSGLDMLRSAESEFHHLASLLDGSILGKPADDQLGLSLPTYLLTAFIRLLCRFGHFSHMPHAKPMTIVSTNHLDQLRTDPHYRLEYALGLLLHLQPRYGPAWTAYMEILVHFPYERHILGQKSITSQHTIMCVILEKMHQVGIQLDQEQFQTVCTILRYTAQAAISNQLSTWEANHILSSESRRLRSLFNTLVKGHLGNLYQTSPNDPQSDKRLPPQIPRPWTIHAYVRALGTFRDFEGLYSLSTWATNHVAEITEVAKAQRSGPQAWRKTLVALRVALEGKLDDNLSAGPASVELVELTKAQIDGVEEWGGWPTDEEVEVYRENS</sequence>
<gene>
    <name evidence="1" type="ORF">B0J11DRAFT_609750</name>
</gene>
<protein>
    <submittedName>
        <fullName evidence="1">Uncharacterized protein</fullName>
    </submittedName>
</protein>
<proteinExistence type="predicted"/>
<accession>A0A9P9IZS5</accession>
<dbReference type="AlphaFoldDB" id="A0A9P9IZS5"/>
<evidence type="ECO:0000313" key="2">
    <source>
        <dbReference type="Proteomes" id="UP000700596"/>
    </source>
</evidence>
<dbReference type="EMBL" id="JAGMWT010000001">
    <property type="protein sequence ID" value="KAH7138151.1"/>
    <property type="molecule type" value="Genomic_DNA"/>
</dbReference>
<name>A0A9P9IZS5_9PLEO</name>